<accession>A0AAV0KS20</accession>
<evidence type="ECO:0000313" key="1">
    <source>
        <dbReference type="EMBL" id="CAI0424981.1"/>
    </source>
</evidence>
<dbReference type="Proteomes" id="UP001154282">
    <property type="component" value="Unassembled WGS sequence"/>
</dbReference>
<reference evidence="2" key="1">
    <citation type="submission" date="2022-08" db="EMBL/GenBank/DDBJ databases">
        <authorList>
            <person name="Gutierrez-Valencia J."/>
        </authorList>
    </citation>
    <scope>NUCLEOTIDE SEQUENCE</scope>
</reference>
<sequence>MEGGQRGFVRHVPREAIGAAHVMAHSETRWDLAEVWFDRPLVFLLDKLKLDDVLASIV</sequence>
<evidence type="ECO:0000313" key="3">
    <source>
        <dbReference type="Proteomes" id="UP001154282"/>
    </source>
</evidence>
<keyword evidence="3" id="KW-1185">Reference proteome</keyword>
<gene>
    <name evidence="1" type="ORF">LITE_LOCUS20161</name>
    <name evidence="2" type="ORF">LITE_LOCUS20164</name>
</gene>
<dbReference type="AlphaFoldDB" id="A0AAV0KS20"/>
<protein>
    <submittedName>
        <fullName evidence="2">Uncharacterized protein</fullName>
    </submittedName>
</protein>
<comment type="caution">
    <text evidence="2">The sequence shown here is derived from an EMBL/GenBank/DDBJ whole genome shotgun (WGS) entry which is preliminary data.</text>
</comment>
<dbReference type="EMBL" id="CAMGYJ010000005">
    <property type="protein sequence ID" value="CAI0424981.1"/>
    <property type="molecule type" value="Genomic_DNA"/>
</dbReference>
<dbReference type="EMBL" id="CAMGYJ010000005">
    <property type="protein sequence ID" value="CAI0424985.1"/>
    <property type="molecule type" value="Genomic_DNA"/>
</dbReference>
<evidence type="ECO:0000313" key="2">
    <source>
        <dbReference type="EMBL" id="CAI0424985.1"/>
    </source>
</evidence>
<name>A0AAV0KS20_9ROSI</name>
<organism evidence="2 3">
    <name type="scientific">Linum tenue</name>
    <dbReference type="NCBI Taxonomy" id="586396"/>
    <lineage>
        <taxon>Eukaryota</taxon>
        <taxon>Viridiplantae</taxon>
        <taxon>Streptophyta</taxon>
        <taxon>Embryophyta</taxon>
        <taxon>Tracheophyta</taxon>
        <taxon>Spermatophyta</taxon>
        <taxon>Magnoliopsida</taxon>
        <taxon>eudicotyledons</taxon>
        <taxon>Gunneridae</taxon>
        <taxon>Pentapetalae</taxon>
        <taxon>rosids</taxon>
        <taxon>fabids</taxon>
        <taxon>Malpighiales</taxon>
        <taxon>Linaceae</taxon>
        <taxon>Linum</taxon>
    </lineage>
</organism>
<proteinExistence type="predicted"/>